<evidence type="ECO:0000313" key="6">
    <source>
        <dbReference type="EMBL" id="TKR22016.1"/>
    </source>
</evidence>
<dbReference type="PANTHER" id="PTHR42847">
    <property type="entry name" value="ALKANESULFONATE MONOOXYGENASE"/>
    <property type="match status" value="1"/>
</dbReference>
<comment type="caution">
    <text evidence="6">The sequence shown here is derived from an EMBL/GenBank/DDBJ whole genome shotgun (WGS) entry which is preliminary data.</text>
</comment>
<keyword evidence="2" id="KW-0288">FMN</keyword>
<evidence type="ECO:0000256" key="4">
    <source>
        <dbReference type="ARBA" id="ARBA00023033"/>
    </source>
</evidence>
<organism evidence="6 7">
    <name type="scientific">Cellulomonas hominis</name>
    <dbReference type="NCBI Taxonomy" id="156981"/>
    <lineage>
        <taxon>Bacteria</taxon>
        <taxon>Bacillati</taxon>
        <taxon>Actinomycetota</taxon>
        <taxon>Actinomycetes</taxon>
        <taxon>Micrococcales</taxon>
        <taxon>Cellulomonadaceae</taxon>
        <taxon>Cellulomonas</taxon>
    </lineage>
</organism>
<evidence type="ECO:0000256" key="3">
    <source>
        <dbReference type="ARBA" id="ARBA00023002"/>
    </source>
</evidence>
<evidence type="ECO:0000259" key="5">
    <source>
        <dbReference type="Pfam" id="PF00296"/>
    </source>
</evidence>
<feature type="domain" description="Luciferase-like" evidence="5">
    <location>
        <begin position="21"/>
        <end position="187"/>
    </location>
</feature>
<evidence type="ECO:0000256" key="1">
    <source>
        <dbReference type="ARBA" id="ARBA00022630"/>
    </source>
</evidence>
<dbReference type="RefSeq" id="WP_154731110.1">
    <property type="nucleotide sequence ID" value="NZ_SZYE01000272.1"/>
</dbReference>
<dbReference type="GO" id="GO:0008726">
    <property type="term" value="F:alkanesulfonate monooxygenase activity"/>
    <property type="evidence" value="ECO:0007669"/>
    <property type="project" value="TreeGrafter"/>
</dbReference>
<dbReference type="Gene3D" id="3.20.20.30">
    <property type="entry name" value="Luciferase-like domain"/>
    <property type="match status" value="1"/>
</dbReference>
<dbReference type="AlphaFoldDB" id="A0A7Z8JXC4"/>
<keyword evidence="4" id="KW-0503">Monooxygenase</keyword>
<evidence type="ECO:0000256" key="2">
    <source>
        <dbReference type="ARBA" id="ARBA00022643"/>
    </source>
</evidence>
<dbReference type="Proteomes" id="UP000308121">
    <property type="component" value="Unassembled WGS sequence"/>
</dbReference>
<evidence type="ECO:0000313" key="7">
    <source>
        <dbReference type="Proteomes" id="UP000308121"/>
    </source>
</evidence>
<accession>A0A7Z8JXC4</accession>
<gene>
    <name evidence="6" type="ORF">FA014_18685</name>
</gene>
<dbReference type="InterPro" id="IPR036661">
    <property type="entry name" value="Luciferase-like_sf"/>
</dbReference>
<dbReference type="Pfam" id="PF00296">
    <property type="entry name" value="Bac_luciferase"/>
    <property type="match status" value="1"/>
</dbReference>
<proteinExistence type="predicted"/>
<feature type="non-terminal residue" evidence="6">
    <location>
        <position position="187"/>
    </location>
</feature>
<reference evidence="6 7" key="1">
    <citation type="submission" date="2019-05" db="EMBL/GenBank/DDBJ databases">
        <title>Genome sequence of Cellulomonas hominis strain CS1.</title>
        <authorList>
            <person name="Belmont J."/>
            <person name="Maclea K.S."/>
        </authorList>
    </citation>
    <scope>NUCLEOTIDE SEQUENCE [LARGE SCALE GENOMIC DNA]</scope>
    <source>
        <strain evidence="6 7">CS1</strain>
    </source>
</reference>
<dbReference type="InterPro" id="IPR050172">
    <property type="entry name" value="SsuD_RutA_monooxygenase"/>
</dbReference>
<dbReference type="OrthoDB" id="9775082at2"/>
<sequence length="187" mass="18514">MSGADLGHPLQLGIELPVSAADPGAAVRLARRAEELGLDLVVVADGTDDGGALDAWTVLGAVAGATGRVDLATRGLRLDGRPPAVLARAVASLDHLAGGRVTPGLAAGTGGADADDALDALAEGVDVLRGMWAAAEPGPLVHEGRHHRVPGAQRGPAPAHELALWLGATPGSADDGARTLAARVADG</sequence>
<keyword evidence="1" id="KW-0285">Flavoprotein</keyword>
<dbReference type="EMBL" id="SZYE01000272">
    <property type="protein sequence ID" value="TKR22016.1"/>
    <property type="molecule type" value="Genomic_DNA"/>
</dbReference>
<keyword evidence="3" id="KW-0560">Oxidoreductase</keyword>
<dbReference type="PANTHER" id="PTHR42847:SF4">
    <property type="entry name" value="ALKANESULFONATE MONOOXYGENASE-RELATED"/>
    <property type="match status" value="1"/>
</dbReference>
<protein>
    <submittedName>
        <fullName evidence="6">LLM class flavin-dependent oxidoreductase</fullName>
    </submittedName>
</protein>
<dbReference type="InterPro" id="IPR011251">
    <property type="entry name" value="Luciferase-like_dom"/>
</dbReference>
<name>A0A7Z8JXC4_9CELL</name>
<dbReference type="GO" id="GO:0046306">
    <property type="term" value="P:alkanesulfonate catabolic process"/>
    <property type="evidence" value="ECO:0007669"/>
    <property type="project" value="TreeGrafter"/>
</dbReference>
<dbReference type="SUPFAM" id="SSF51679">
    <property type="entry name" value="Bacterial luciferase-like"/>
    <property type="match status" value="1"/>
</dbReference>